<keyword evidence="4" id="KW-0808">Transferase</keyword>
<dbReference type="GO" id="GO:0034271">
    <property type="term" value="C:phosphatidylinositol 3-kinase complex, class III, type I"/>
    <property type="evidence" value="ECO:0007669"/>
    <property type="project" value="TreeGrafter"/>
</dbReference>
<dbReference type="Pfam" id="PF00400">
    <property type="entry name" value="WD40"/>
    <property type="match status" value="1"/>
</dbReference>
<feature type="compositionally biased region" description="Low complexity" evidence="11">
    <location>
        <begin position="1371"/>
        <end position="1381"/>
    </location>
</feature>
<dbReference type="GO" id="GO:0016236">
    <property type="term" value="P:macroautophagy"/>
    <property type="evidence" value="ECO:0007669"/>
    <property type="project" value="InterPro"/>
</dbReference>
<dbReference type="InterPro" id="IPR016024">
    <property type="entry name" value="ARM-type_fold"/>
</dbReference>
<dbReference type="GO" id="GO:0034272">
    <property type="term" value="C:phosphatidylinositol 3-kinase complex, class III, type II"/>
    <property type="evidence" value="ECO:0007669"/>
    <property type="project" value="TreeGrafter"/>
</dbReference>
<protein>
    <recommendedName>
        <fullName evidence="1">non-specific serine/threonine protein kinase</fullName>
        <ecNumber evidence="1">2.7.11.1</ecNumber>
    </recommendedName>
</protein>
<accession>A0A8H5ZFJ1</accession>
<comment type="caution">
    <text evidence="13">The sequence shown here is derived from an EMBL/GenBank/DDBJ whole genome shotgun (WGS) entry which is preliminary data.</text>
</comment>
<evidence type="ECO:0000256" key="8">
    <source>
        <dbReference type="ARBA" id="ARBA00022840"/>
    </source>
</evidence>
<evidence type="ECO:0000256" key="7">
    <source>
        <dbReference type="ARBA" id="ARBA00022777"/>
    </source>
</evidence>
<dbReference type="EMBL" id="WNKQ01000013">
    <property type="protein sequence ID" value="KAF5847279.1"/>
    <property type="molecule type" value="Genomic_DNA"/>
</dbReference>
<keyword evidence="7" id="KW-0418">Kinase</keyword>
<dbReference type="PANTHER" id="PTHR17583">
    <property type="entry name" value="PHOSPHOINOSITIDE 3-KINASE REGULATORY SUBUNIT 4"/>
    <property type="match status" value="1"/>
</dbReference>
<dbReference type="InterPro" id="IPR008271">
    <property type="entry name" value="Ser/Thr_kinase_AS"/>
</dbReference>
<dbReference type="GO" id="GO:0045324">
    <property type="term" value="P:late endosome to vacuole transport"/>
    <property type="evidence" value="ECO:0007669"/>
    <property type="project" value="InterPro"/>
</dbReference>
<feature type="region of interest" description="Disordered" evidence="11">
    <location>
        <begin position="800"/>
        <end position="864"/>
    </location>
</feature>
<dbReference type="InterPro" id="IPR000719">
    <property type="entry name" value="Prot_kinase_dom"/>
</dbReference>
<dbReference type="GO" id="GO:0071561">
    <property type="term" value="C:nucleus-vacuole junction"/>
    <property type="evidence" value="ECO:0007669"/>
    <property type="project" value="TreeGrafter"/>
</dbReference>
<name>A0A8H5ZFJ1_COCSA</name>
<dbReference type="GO" id="GO:0005770">
    <property type="term" value="C:late endosome"/>
    <property type="evidence" value="ECO:0007669"/>
    <property type="project" value="TreeGrafter"/>
</dbReference>
<sequence>MGQGFSLSTLSAGSANIDVPELADLQYEKSLGAARFMKAVRARHKDGLVVARVVPKPYAHIDFQDHVKQLLHERKVLADVPNALAYHRVIETASCGYLVRQYIHSSLYDRLRDCHARNIFHGDIKTENVLVTSWNWLYLADFSSSYKPAHLPEDNPADFSFYFDLSGRRTCYLAPERFLAAGQQPEGEGDVNWAMDIFSVGCVIAELFLEAPIFSLSQLFKYRQGEYDPEHSHLSKIQDRNIRELTLHMIQIDPNSRMTAEDYLTHWKGKVFPTYFYGFLQQYMYSITDPSSGRKPVTTGSEHLGEPDERIDRIFSDYDKISHLLSSEEGKEPGRPEYSPPGPNTKLFPLFVNIPNYQHQASPERSLAVDDGNLIFLTIVVSCLRGTARASARVRGLELLLAFSERLTDEAKLDRVIPYVAQLLADKSEQVKIAALRSLTQILAMVQVVSPINAYIFPEYVLPRLEAYLPDSFGKSGSLVRMQYALCIGTLATTAAKYLDMIQALRAEGSLATADPETEDGMSSSTTRNQFDSDRRILIEAFEKHTKSLLTDTNASVRRAMLRSVSDLCVFFGSPRANDVVLSHLNTYLNDPDWMLKCAFFESIPYLKVLPTEFSELRILESLKSPMSRLLLEMASNWAQQAQKGHFWLAARHQQTFTFGSSDDSLPTVSGRELDQKVLQRLPKNEEDELWLQKLRNAGMNADEEFKLVALKEFIWRVSHRRRSDNLSTPTTKFNSIVTLKDLGVKAQTVLFDEDVRQVMEHTKRVYASEEQLPPRTIKDALLDASTTEADGLNDRMPRFESQAGRLVREERGITIPSRSKIHPNTSDQHSPSSGSELRTNSLKVSKMSSPSGSVTSTDPSTGLRHYKSALGLLGKGENKALAEIGTTSANVLGKVDGLHARESSRSRQPKSPLAVDRLDRSPLQIRFRNAHNYTGNDPAILKLLDSMLLERFPADEIEFGPRIQSPTQRQPIKHKDAQRLPIGTPWRPEGTLIASFGEHTAAVTRILVSPDQGFFISGSDDGTVKIWDTSRLERNITRRSRQTYRLGEDVKVTSLVFVEQTYSFVATGSDGSVHVVRIDYVQEHDGNAKFGRPRLLREYQLVKGDFAVWSEHYNGDGRSILLLTTNTSKIIALDLRTMNLLYTLQNPLDHGTPTCFCIDRKAHWLLLGTSHGVLDLWDLRFMLRLKAWVCRGASPIYRLYQIYLPKTKKTRLYIAGGSDQAEVTVWDFEKHICKEVYRTGLCKDVGSRSMTLLDLDEERPGGMLGRFATSVEPTASSTADRGIRAIAVHTQTTDDKGDLKHTFLLTAGPDWKIRYWDTSRADCSLIVSGLEADEGKPQYVVSQPSPDTVVVSERLQQTMTQNSNGRDSKGSTSSKKGLGKPLRSSAIASQQQHLLKSHMDCILDVAFIEQPCGIIISADRSGVIHMYT</sequence>
<evidence type="ECO:0000256" key="5">
    <source>
        <dbReference type="ARBA" id="ARBA00022737"/>
    </source>
</evidence>
<dbReference type="InterPro" id="IPR021133">
    <property type="entry name" value="HEAT_type_2"/>
</dbReference>
<keyword evidence="5" id="KW-0677">Repeat</keyword>
<dbReference type="Gene3D" id="1.25.10.10">
    <property type="entry name" value="Leucine-rich Repeat Variant"/>
    <property type="match status" value="2"/>
</dbReference>
<dbReference type="CDD" id="cd13980">
    <property type="entry name" value="STKc_Vps15"/>
    <property type="match status" value="1"/>
</dbReference>
<dbReference type="Pfam" id="PF22956">
    <property type="entry name" value="VPS15-like_hel"/>
    <property type="match status" value="1"/>
</dbReference>
<evidence type="ECO:0000256" key="11">
    <source>
        <dbReference type="SAM" id="MobiDB-lite"/>
    </source>
</evidence>
<dbReference type="Gene3D" id="2.130.10.10">
    <property type="entry name" value="YVTN repeat-like/Quinoprotein amine dehydrogenase"/>
    <property type="match status" value="1"/>
</dbReference>
<dbReference type="InterPro" id="IPR055231">
    <property type="entry name" value="2AA_helical"/>
</dbReference>
<evidence type="ECO:0000256" key="6">
    <source>
        <dbReference type="ARBA" id="ARBA00022741"/>
    </source>
</evidence>
<keyword evidence="2" id="KW-0723">Serine/threonine-protein kinase</keyword>
<organism evidence="13 14">
    <name type="scientific">Cochliobolus sativus</name>
    <name type="common">Common root rot and spot blotch fungus</name>
    <name type="synonym">Bipolaris sorokiniana</name>
    <dbReference type="NCBI Taxonomy" id="45130"/>
    <lineage>
        <taxon>Eukaryota</taxon>
        <taxon>Fungi</taxon>
        <taxon>Dikarya</taxon>
        <taxon>Ascomycota</taxon>
        <taxon>Pezizomycotina</taxon>
        <taxon>Dothideomycetes</taxon>
        <taxon>Pleosporomycetidae</taxon>
        <taxon>Pleosporales</taxon>
        <taxon>Pleosporineae</taxon>
        <taxon>Pleosporaceae</taxon>
        <taxon>Bipolaris</taxon>
    </lineage>
</organism>
<dbReference type="SUPFAM" id="SSF56112">
    <property type="entry name" value="Protein kinase-like (PK-like)"/>
    <property type="match status" value="1"/>
</dbReference>
<dbReference type="InterPro" id="IPR036322">
    <property type="entry name" value="WD40_repeat_dom_sf"/>
</dbReference>
<dbReference type="GO" id="GO:0006623">
    <property type="term" value="P:protein targeting to vacuole"/>
    <property type="evidence" value="ECO:0007669"/>
    <property type="project" value="TreeGrafter"/>
</dbReference>
<dbReference type="InterPro" id="IPR001680">
    <property type="entry name" value="WD40_rpt"/>
</dbReference>
<dbReference type="InterPro" id="IPR015943">
    <property type="entry name" value="WD40/YVTN_repeat-like_dom_sf"/>
</dbReference>
<keyword evidence="8" id="KW-0067">ATP-binding</keyword>
<evidence type="ECO:0000256" key="2">
    <source>
        <dbReference type="ARBA" id="ARBA00022527"/>
    </source>
</evidence>
<dbReference type="Proteomes" id="UP000624244">
    <property type="component" value="Unassembled WGS sequence"/>
</dbReference>
<gene>
    <name evidence="13" type="ORF">GGP41_000040</name>
</gene>
<dbReference type="SMART" id="SM00220">
    <property type="entry name" value="S_TKc"/>
    <property type="match status" value="1"/>
</dbReference>
<dbReference type="EC" id="2.7.11.1" evidence="1"/>
<dbReference type="Gene3D" id="1.10.510.10">
    <property type="entry name" value="Transferase(Phosphotransferase) domain 1"/>
    <property type="match status" value="1"/>
</dbReference>
<evidence type="ECO:0000313" key="13">
    <source>
        <dbReference type="EMBL" id="KAF5847279.1"/>
    </source>
</evidence>
<dbReference type="SUPFAM" id="SSF48371">
    <property type="entry name" value="ARM repeat"/>
    <property type="match status" value="1"/>
</dbReference>
<reference evidence="13" key="1">
    <citation type="submission" date="2019-11" db="EMBL/GenBank/DDBJ databases">
        <title>Bipolaris sorokiniana Genome sequencing.</title>
        <authorList>
            <person name="Wang H."/>
        </authorList>
    </citation>
    <scope>NUCLEOTIDE SEQUENCE</scope>
</reference>
<dbReference type="InterPro" id="IPR011009">
    <property type="entry name" value="Kinase-like_dom_sf"/>
</dbReference>
<evidence type="ECO:0000256" key="9">
    <source>
        <dbReference type="PROSITE-ProRule" id="PRU00103"/>
    </source>
</evidence>
<keyword evidence="6" id="KW-0547">Nucleotide-binding</keyword>
<evidence type="ECO:0000256" key="4">
    <source>
        <dbReference type="ARBA" id="ARBA00022679"/>
    </source>
</evidence>
<dbReference type="InterPro" id="IPR045162">
    <property type="entry name" value="Vps15-like"/>
</dbReference>
<dbReference type="Pfam" id="PF00069">
    <property type="entry name" value="Pkinase"/>
    <property type="match status" value="1"/>
</dbReference>
<feature type="domain" description="Protein kinase" evidence="12">
    <location>
        <begin position="25"/>
        <end position="280"/>
    </location>
</feature>
<keyword evidence="3 10" id="KW-0853">WD repeat</keyword>
<dbReference type="PROSITE" id="PS00108">
    <property type="entry name" value="PROTEIN_KINASE_ST"/>
    <property type="match status" value="1"/>
</dbReference>
<dbReference type="PANTHER" id="PTHR17583:SF0">
    <property type="entry name" value="PHOSPHOINOSITIDE 3-KINASE REGULATORY SUBUNIT 4"/>
    <property type="match status" value="1"/>
</dbReference>
<dbReference type="PROSITE" id="PS50011">
    <property type="entry name" value="PROTEIN_KINASE_DOM"/>
    <property type="match status" value="1"/>
</dbReference>
<dbReference type="SUPFAM" id="SSF50978">
    <property type="entry name" value="WD40 repeat-like"/>
    <property type="match status" value="1"/>
</dbReference>
<dbReference type="GO" id="GO:0005524">
    <property type="term" value="F:ATP binding"/>
    <property type="evidence" value="ECO:0007669"/>
    <property type="project" value="UniProtKB-KW"/>
</dbReference>
<dbReference type="PROSITE" id="PS50077">
    <property type="entry name" value="HEAT_REPEAT"/>
    <property type="match status" value="1"/>
</dbReference>
<dbReference type="GO" id="GO:0004674">
    <property type="term" value="F:protein serine/threonine kinase activity"/>
    <property type="evidence" value="ECO:0007669"/>
    <property type="project" value="UniProtKB-KW"/>
</dbReference>
<evidence type="ECO:0000256" key="1">
    <source>
        <dbReference type="ARBA" id="ARBA00012513"/>
    </source>
</evidence>
<dbReference type="PROSITE" id="PS50082">
    <property type="entry name" value="WD_REPEATS_2"/>
    <property type="match status" value="1"/>
</dbReference>
<dbReference type="InterPro" id="IPR011989">
    <property type="entry name" value="ARM-like"/>
</dbReference>
<feature type="region of interest" description="Disordered" evidence="11">
    <location>
        <begin position="1359"/>
        <end position="1384"/>
    </location>
</feature>
<feature type="repeat" description="HEAT" evidence="9">
    <location>
        <begin position="416"/>
        <end position="447"/>
    </location>
</feature>
<feature type="repeat" description="WD" evidence="10">
    <location>
        <begin position="997"/>
        <end position="1038"/>
    </location>
</feature>
<dbReference type="PROSITE" id="PS50294">
    <property type="entry name" value="WD_REPEATS_REGION"/>
    <property type="match status" value="1"/>
</dbReference>
<feature type="compositionally biased region" description="Polar residues" evidence="11">
    <location>
        <begin position="823"/>
        <end position="861"/>
    </location>
</feature>
<proteinExistence type="predicted"/>
<evidence type="ECO:0000259" key="12">
    <source>
        <dbReference type="PROSITE" id="PS50011"/>
    </source>
</evidence>
<dbReference type="SMART" id="SM00320">
    <property type="entry name" value="WD40"/>
    <property type="match status" value="5"/>
</dbReference>
<evidence type="ECO:0000256" key="3">
    <source>
        <dbReference type="ARBA" id="ARBA00022574"/>
    </source>
</evidence>
<evidence type="ECO:0000313" key="14">
    <source>
        <dbReference type="Proteomes" id="UP000624244"/>
    </source>
</evidence>
<evidence type="ECO:0000256" key="10">
    <source>
        <dbReference type="PROSITE-ProRule" id="PRU00221"/>
    </source>
</evidence>